<evidence type="ECO:0008006" key="3">
    <source>
        <dbReference type="Google" id="ProtNLM"/>
    </source>
</evidence>
<dbReference type="RefSeq" id="XP_001322459.1">
    <property type="nucleotide sequence ID" value="XM_001322424.1"/>
</dbReference>
<evidence type="ECO:0000313" key="2">
    <source>
        <dbReference type="Proteomes" id="UP000001542"/>
    </source>
</evidence>
<dbReference type="GO" id="GO:0004672">
    <property type="term" value="F:protein kinase activity"/>
    <property type="evidence" value="ECO:0007669"/>
    <property type="project" value="InterPro"/>
</dbReference>
<dbReference type="AlphaFoldDB" id="A2EAN3"/>
<gene>
    <name evidence="1" type="ORF">TVAG_046580</name>
</gene>
<sequence>MFGIDIGKTTIRLSRLFDLQMSRFETRSFEFKASIEEFQQRIYLSKSKITHNQLAFLDDDNREVKFLFFGINSTASKEYHDYLKSLKVQYFSFPEETIKKYFTNENDQYACAIAIANAVSKEIYFPYCLHQFNQNEIPDCIDLYNPYLPNKDIKIVPNKEYSFKLSREHNIKSIYLTDLDLADEYIRKNFQNPRDNVITGYIEVKIDSKTSIRSCDILSTINCIAIVSYNEEIKESLEIIQKIRNSQKCIWFDPENKLTSQYELQPLYFRQHIVGFLNLKPEKTGLRNPQNIPSFFEFFYWTIVYGLVSIFQERHRIQCISGIQFDDEINEAIYMKTKGFITGLNSENRSAVYLYVDYKTGFIFMIKDSLPKIEIAKYPSIVEMHTINGKSVMPLYRYKSLKDIIYDINNTQKSIIVFGLLMTISKLQEQGIVHYDIREDNVLIDHNFQPILTDFDFSWKEKSQIDPRASVSQVFHPTLDRPDDIYQLAALIERLSKAANRNELIKFIKQVKNDVTDYDINQKMLQKDIFRLYNSIRNEILIDKEKIDKFDSWLQTFYIHPFVNKIKNDKDLNDEYRFVSLSLLAKEMVTERILFPETNYFEFRKYISSFRGLSNLKSNALIKLHQDDFDAKYGAAVQYQIAQMYDGVDIKAFEHYLRAASYENNSKFVAKANTELGKIFLYSKYGIIVDEKRALDYFILGAKYGDPEAKFMIAEMMQSNSHLFIPNDKMRSTLYKESLEMDDDLVYSIAGLKFLTSLSEFRDPMFGLSCLESSLYKYNIDTGSTFTEMALIYGYYDPQKIIDAYKFMRKQLSISSNTDLYRKFNFTTACEFFALIYFGYNNGFDWKVSVNSNALYSAFDGIKDYMDNIEEIGLRLEVLLLISIKEKGRVSDILPYLLEYSEYHPSDFAIGKGLLLLWCYYNDIKEDQVSNLLQQSSFGSILFQRAKDLYSHKIEPNEQHRKLLKESILHAVDVVNDPVDCILKSISQSLMGQNSKSYETLKNFEPKNGEIYYRLARKTILGFGCKIDKELSIRYLKNSLNEVPIGAIHLAFMLRCVKVPENVEDKKKYIDDIDDLANEIAELGKNEGVSQCNDVTKYLNEEDNIPIENNETKMVRDSFGHPNISQPDPQFYPFHANGIANDL</sequence>
<dbReference type="EMBL" id="DS113341">
    <property type="protein sequence ID" value="EAY10236.1"/>
    <property type="molecule type" value="Genomic_DNA"/>
</dbReference>
<dbReference type="SMART" id="SM00671">
    <property type="entry name" value="SEL1"/>
    <property type="match status" value="3"/>
</dbReference>
<dbReference type="InParanoid" id="A2EAN3"/>
<reference evidence="1" key="2">
    <citation type="journal article" date="2007" name="Science">
        <title>Draft genome sequence of the sexually transmitted pathogen Trichomonas vaginalis.</title>
        <authorList>
            <person name="Carlton J.M."/>
            <person name="Hirt R.P."/>
            <person name="Silva J.C."/>
            <person name="Delcher A.L."/>
            <person name="Schatz M."/>
            <person name="Zhao Q."/>
            <person name="Wortman J.R."/>
            <person name="Bidwell S.L."/>
            <person name="Alsmark U.C.M."/>
            <person name="Besteiro S."/>
            <person name="Sicheritz-Ponten T."/>
            <person name="Noel C.J."/>
            <person name="Dacks J.B."/>
            <person name="Foster P.G."/>
            <person name="Simillion C."/>
            <person name="Van de Peer Y."/>
            <person name="Miranda-Saavedra D."/>
            <person name="Barton G.J."/>
            <person name="Westrop G.D."/>
            <person name="Mueller S."/>
            <person name="Dessi D."/>
            <person name="Fiori P.L."/>
            <person name="Ren Q."/>
            <person name="Paulsen I."/>
            <person name="Zhang H."/>
            <person name="Bastida-Corcuera F.D."/>
            <person name="Simoes-Barbosa A."/>
            <person name="Brown M.T."/>
            <person name="Hayes R.D."/>
            <person name="Mukherjee M."/>
            <person name="Okumura C.Y."/>
            <person name="Schneider R."/>
            <person name="Smith A.J."/>
            <person name="Vanacova S."/>
            <person name="Villalvazo M."/>
            <person name="Haas B.J."/>
            <person name="Pertea M."/>
            <person name="Feldblyum T.V."/>
            <person name="Utterback T.R."/>
            <person name="Shu C.L."/>
            <person name="Osoegawa K."/>
            <person name="de Jong P.J."/>
            <person name="Hrdy I."/>
            <person name="Horvathova L."/>
            <person name="Zubacova Z."/>
            <person name="Dolezal P."/>
            <person name="Malik S.B."/>
            <person name="Logsdon J.M. Jr."/>
            <person name="Henze K."/>
            <person name="Gupta A."/>
            <person name="Wang C.C."/>
            <person name="Dunne R.L."/>
            <person name="Upcroft J.A."/>
            <person name="Upcroft P."/>
            <person name="White O."/>
            <person name="Salzberg S.L."/>
            <person name="Tang P."/>
            <person name="Chiu C.-H."/>
            <person name="Lee Y.-S."/>
            <person name="Embley T.M."/>
            <person name="Coombs G.H."/>
            <person name="Mottram J.C."/>
            <person name="Tachezy J."/>
            <person name="Fraser-Liggett C.M."/>
            <person name="Johnson P.J."/>
        </authorList>
    </citation>
    <scope>NUCLEOTIDE SEQUENCE [LARGE SCALE GENOMIC DNA]</scope>
    <source>
        <strain evidence="1">G3</strain>
    </source>
</reference>
<dbReference type="InterPro" id="IPR008266">
    <property type="entry name" value="Tyr_kinase_AS"/>
</dbReference>
<dbReference type="SUPFAM" id="SSF56112">
    <property type="entry name" value="Protein kinase-like (PK-like)"/>
    <property type="match status" value="1"/>
</dbReference>
<proteinExistence type="predicted"/>
<reference evidence="1" key="1">
    <citation type="submission" date="2006-10" db="EMBL/GenBank/DDBJ databases">
        <authorList>
            <person name="Amadeo P."/>
            <person name="Zhao Q."/>
            <person name="Wortman J."/>
            <person name="Fraser-Liggett C."/>
            <person name="Carlton J."/>
        </authorList>
    </citation>
    <scope>NUCLEOTIDE SEQUENCE</scope>
    <source>
        <strain evidence="1">G3</strain>
    </source>
</reference>
<dbReference type="SUPFAM" id="SSF81901">
    <property type="entry name" value="HCP-like"/>
    <property type="match status" value="1"/>
</dbReference>
<dbReference type="PROSITE" id="PS00109">
    <property type="entry name" value="PROTEIN_KINASE_TYR"/>
    <property type="match status" value="1"/>
</dbReference>
<dbReference type="Gene3D" id="1.10.510.10">
    <property type="entry name" value="Transferase(Phosphotransferase) domain 1"/>
    <property type="match status" value="1"/>
</dbReference>
<keyword evidence="2" id="KW-1185">Reference proteome</keyword>
<dbReference type="VEuPathDB" id="TrichDB:TVAG_046580"/>
<name>A2EAN3_TRIV3</name>
<dbReference type="Gene3D" id="1.25.40.10">
    <property type="entry name" value="Tetratricopeptide repeat domain"/>
    <property type="match status" value="1"/>
</dbReference>
<dbReference type="InterPro" id="IPR011009">
    <property type="entry name" value="Kinase-like_dom_sf"/>
</dbReference>
<organism evidence="1 2">
    <name type="scientific">Trichomonas vaginalis (strain ATCC PRA-98 / G3)</name>
    <dbReference type="NCBI Taxonomy" id="412133"/>
    <lineage>
        <taxon>Eukaryota</taxon>
        <taxon>Metamonada</taxon>
        <taxon>Parabasalia</taxon>
        <taxon>Trichomonadida</taxon>
        <taxon>Trichomonadidae</taxon>
        <taxon>Trichomonas</taxon>
    </lineage>
</organism>
<dbReference type="VEuPathDB" id="TrichDB:TVAGG3_0958300"/>
<dbReference type="Proteomes" id="UP000001542">
    <property type="component" value="Unassembled WGS sequence"/>
</dbReference>
<protein>
    <recommendedName>
        <fullName evidence="3">Protein kinase domain-containing protein</fullName>
    </recommendedName>
</protein>
<dbReference type="SMR" id="A2EAN3"/>
<accession>A2EAN3</accession>
<dbReference type="KEGG" id="tva:4768167"/>
<evidence type="ECO:0000313" key="1">
    <source>
        <dbReference type="EMBL" id="EAY10236.1"/>
    </source>
</evidence>
<dbReference type="InterPro" id="IPR006597">
    <property type="entry name" value="Sel1-like"/>
</dbReference>
<dbReference type="InterPro" id="IPR011990">
    <property type="entry name" value="TPR-like_helical_dom_sf"/>
</dbReference>